<dbReference type="GeneID" id="72462235"/>
<name>A0A4V3A429_LENBU</name>
<dbReference type="Proteomes" id="UP000295181">
    <property type="component" value="Unassembled WGS sequence"/>
</dbReference>
<dbReference type="EMBL" id="PUFP01000035">
    <property type="protein sequence ID" value="TDG78713.1"/>
    <property type="molecule type" value="Genomic_DNA"/>
</dbReference>
<dbReference type="AlphaFoldDB" id="A0A4V3A429"/>
<accession>A0A4V3A429</accession>
<sequence>MARDLMIDQSGDFVIDPNTHDLEVVEGADEIAQRIRATLDIYYGEMDNLDSEIGSDYSNMLGKQPDLEHATDDMEAAITAQVPEIQTVDSITFTKDKNRHLIVDFEVTYLDEDDNEQQAKGGYDIGT</sequence>
<dbReference type="RefSeq" id="WP_056939058.1">
    <property type="nucleotide sequence ID" value="NZ_AZDM01000024.1"/>
</dbReference>
<evidence type="ECO:0000313" key="2">
    <source>
        <dbReference type="Proteomes" id="UP000295181"/>
    </source>
</evidence>
<gene>
    <name evidence="1" type="ORF">C5L32_000514</name>
</gene>
<dbReference type="InterPro" id="IPR020288">
    <property type="entry name" value="Sheath_initiator"/>
</dbReference>
<evidence type="ECO:0008006" key="3">
    <source>
        <dbReference type="Google" id="ProtNLM"/>
    </source>
</evidence>
<organism evidence="1 2">
    <name type="scientific">Lentilactobacillus buchneri DSM 20057</name>
    <dbReference type="NCBI Taxonomy" id="1423728"/>
    <lineage>
        <taxon>Bacteria</taxon>
        <taxon>Bacillati</taxon>
        <taxon>Bacillota</taxon>
        <taxon>Bacilli</taxon>
        <taxon>Lactobacillales</taxon>
        <taxon>Lactobacillaceae</taxon>
        <taxon>Lentilactobacillus</taxon>
    </lineage>
</organism>
<dbReference type="Pfam" id="PF10934">
    <property type="entry name" value="Sheath_initiator"/>
    <property type="match status" value="1"/>
</dbReference>
<protein>
    <recommendedName>
        <fullName evidence="3">DUF2634 domain-containing protein</fullName>
    </recommendedName>
</protein>
<comment type="caution">
    <text evidence="1">The sequence shown here is derived from an EMBL/GenBank/DDBJ whole genome shotgun (WGS) entry which is preliminary data.</text>
</comment>
<proteinExistence type="predicted"/>
<reference evidence="1 2" key="1">
    <citation type="journal article" date="2019" name="Appl. Microbiol. Biotechnol.">
        <title>Uncovering carbohydrate metabolism through a genotype-phenotype association study of 56 lactic acid bacteria genomes.</title>
        <authorList>
            <person name="Buron-Moles G."/>
            <person name="Chailyan A."/>
            <person name="Dolejs I."/>
            <person name="Forster J."/>
            <person name="Miks M.H."/>
        </authorList>
    </citation>
    <scope>NUCLEOTIDE SEQUENCE [LARGE SCALE GENOMIC DNA]</scope>
    <source>
        <strain evidence="1 2">ATCC 4005</strain>
    </source>
</reference>
<dbReference type="Gene3D" id="3.10.450.40">
    <property type="match status" value="1"/>
</dbReference>
<evidence type="ECO:0000313" key="1">
    <source>
        <dbReference type="EMBL" id="TDG78713.1"/>
    </source>
</evidence>